<name>A0A6G0I2D9_LARCR</name>
<dbReference type="EMBL" id="REGW02000016">
    <property type="protein sequence ID" value="KAE8285441.1"/>
    <property type="molecule type" value="Genomic_DNA"/>
</dbReference>
<comment type="caution">
    <text evidence="6">The sequence shown here is derived from an EMBL/GenBank/DDBJ whole genome shotgun (WGS) entry which is preliminary data.</text>
</comment>
<dbReference type="Pfam" id="PF03638">
    <property type="entry name" value="TCR"/>
    <property type="match status" value="2"/>
</dbReference>
<evidence type="ECO:0000256" key="2">
    <source>
        <dbReference type="ARBA" id="ARBA00007267"/>
    </source>
</evidence>
<keyword evidence="7" id="KW-1185">Reference proteome</keyword>
<evidence type="ECO:0000256" key="1">
    <source>
        <dbReference type="ARBA" id="ARBA00004123"/>
    </source>
</evidence>
<accession>A0A6G0I2D9</accession>
<dbReference type="InterPro" id="IPR028307">
    <property type="entry name" value="Lin-54_fam"/>
</dbReference>
<sequence>MDVVSPELNSLLPDEIMDTEAIEDIPHSQPDGTAVQSEPGDDTSVPMETDTPAASENVNLCPDAAPTEHTQTLTTSAPADSTFSISTGSQLPISISSASSPLLTLKPSMATSTATTRTTDSVTGTTVTTSGLQKLTAPFTISAANHQIILNKVASSQATEAAKSAASQPQVIKQDGQKLLVTAIGKSGQPIVLQLPHTGNKPGVSQTVGDSKSPAPQFKVVTIGGRSELKPVAGSAGNQVTTLQAQQLKTLQIAKKTPTSSAAPIKFIITKTVNSKGLSPQTTVSPVIAGRVLTQNSPTPSKVTVVSVASPTSNASQKSMTLPVNVALGQQILTVQQSTSASPVKVATSQTTTQNIKPVQSVAVGGVGGSQFKTIIPLATQPNVQQIQVPGSRFHYVRLVTATTASSTGQPSGPSTSSIQTAKPMVVSTGAVRMSVPIVPAQTIKQVAPKPLTSAAVVTTTQTQQRLIMPATPLPQIQPNFTNLPPGTVLAPAPGGGNVGYAVVPAQYVTQLQQSPFVTLASSSGFPASTAIQTQARLPLNGLSTAETTSRPRKPCNCTKSQCLKLYCDCFANGEFCNNCNCNNCFNNLEHETERLKAIKTCLDRNPEAFKPKIGKGKEGESDRRHSKGCNCKRSGCLKNYCECYEAKIMCSSICKCIGCKNFEESPERKTLMHLADAAEVRVQQQTAAKTKLSSQISDLLMRTAPVISSGGGRLPYTFVTKEVLEATCECLLEQAKKAEQTHQPQAEAERLILEEFGHCLMRIISSAGKAKADCASINC</sequence>
<dbReference type="AlphaFoldDB" id="A0A6G0I2D9"/>
<dbReference type="GO" id="GO:0005634">
    <property type="term" value="C:nucleus"/>
    <property type="evidence" value="ECO:0007669"/>
    <property type="project" value="UniProtKB-SubCell"/>
</dbReference>
<dbReference type="InterPro" id="IPR033467">
    <property type="entry name" value="Tesmin/TSO1-like_CXC"/>
</dbReference>
<comment type="similarity">
    <text evidence="2">Belongs to the lin-54 family.</text>
</comment>
<evidence type="ECO:0000256" key="3">
    <source>
        <dbReference type="ARBA" id="ARBA00023242"/>
    </source>
</evidence>
<feature type="region of interest" description="Disordered" evidence="4">
    <location>
        <begin position="25"/>
        <end position="58"/>
    </location>
</feature>
<dbReference type="Proteomes" id="UP000424527">
    <property type="component" value="Unassembled WGS sequence"/>
</dbReference>
<dbReference type="InterPro" id="IPR005172">
    <property type="entry name" value="CRC"/>
</dbReference>
<proteinExistence type="inferred from homology"/>
<protein>
    <submittedName>
        <fullName evidence="6">Protein lin-54-like protein CXC domain-containing protein 1</fullName>
    </submittedName>
</protein>
<feature type="domain" description="CRC" evidence="5">
    <location>
        <begin position="552"/>
        <end position="665"/>
    </location>
</feature>
<comment type="subcellular location">
    <subcellularLocation>
        <location evidence="1">Nucleus</location>
    </subcellularLocation>
</comment>
<gene>
    <name evidence="6" type="ORF">D5F01_LYC16894</name>
</gene>
<organism evidence="6 7">
    <name type="scientific">Larimichthys crocea</name>
    <name type="common">Large yellow croaker</name>
    <name type="synonym">Pseudosciaena crocea</name>
    <dbReference type="NCBI Taxonomy" id="215358"/>
    <lineage>
        <taxon>Eukaryota</taxon>
        <taxon>Metazoa</taxon>
        <taxon>Chordata</taxon>
        <taxon>Craniata</taxon>
        <taxon>Vertebrata</taxon>
        <taxon>Euteleostomi</taxon>
        <taxon>Actinopterygii</taxon>
        <taxon>Neopterygii</taxon>
        <taxon>Teleostei</taxon>
        <taxon>Neoteleostei</taxon>
        <taxon>Acanthomorphata</taxon>
        <taxon>Eupercaria</taxon>
        <taxon>Sciaenidae</taxon>
        <taxon>Larimichthys</taxon>
    </lineage>
</organism>
<evidence type="ECO:0000256" key="4">
    <source>
        <dbReference type="SAM" id="MobiDB-lite"/>
    </source>
</evidence>
<dbReference type="PANTHER" id="PTHR12446">
    <property type="entry name" value="TESMIN/TSO1-RELATED"/>
    <property type="match status" value="1"/>
</dbReference>
<evidence type="ECO:0000313" key="6">
    <source>
        <dbReference type="EMBL" id="KAE8285441.1"/>
    </source>
</evidence>
<dbReference type="SMART" id="SM01114">
    <property type="entry name" value="CXC"/>
    <property type="match status" value="2"/>
</dbReference>
<evidence type="ECO:0000259" key="5">
    <source>
        <dbReference type="PROSITE" id="PS51634"/>
    </source>
</evidence>
<dbReference type="PROSITE" id="PS51634">
    <property type="entry name" value="CRC"/>
    <property type="match status" value="1"/>
</dbReference>
<evidence type="ECO:0000313" key="7">
    <source>
        <dbReference type="Proteomes" id="UP000424527"/>
    </source>
</evidence>
<reference evidence="6 7" key="1">
    <citation type="submission" date="2019-07" db="EMBL/GenBank/DDBJ databases">
        <title>Chromosome genome assembly for large yellow croaker.</title>
        <authorList>
            <person name="Xiao S."/>
        </authorList>
    </citation>
    <scope>NUCLEOTIDE SEQUENCE [LARGE SCALE GENOMIC DNA]</scope>
    <source>
        <strain evidence="6">JMULYC20181020</strain>
        <tissue evidence="6">Muscle</tissue>
    </source>
</reference>
<dbReference type="PANTHER" id="PTHR12446:SF34">
    <property type="entry name" value="PROTEIN LIN-54 HOMOLOG"/>
    <property type="match status" value="1"/>
</dbReference>
<keyword evidence="3" id="KW-0539">Nucleus</keyword>
<dbReference type="GO" id="GO:0006355">
    <property type="term" value="P:regulation of DNA-templated transcription"/>
    <property type="evidence" value="ECO:0007669"/>
    <property type="project" value="TreeGrafter"/>
</dbReference>